<organism evidence="2 3">
    <name type="scientific">Armillaria ostoyae</name>
    <name type="common">Armillaria root rot fungus</name>
    <dbReference type="NCBI Taxonomy" id="47428"/>
    <lineage>
        <taxon>Eukaryota</taxon>
        <taxon>Fungi</taxon>
        <taxon>Dikarya</taxon>
        <taxon>Basidiomycota</taxon>
        <taxon>Agaricomycotina</taxon>
        <taxon>Agaricomycetes</taxon>
        <taxon>Agaricomycetidae</taxon>
        <taxon>Agaricales</taxon>
        <taxon>Marasmiineae</taxon>
        <taxon>Physalacriaceae</taxon>
        <taxon>Armillaria</taxon>
    </lineage>
</organism>
<evidence type="ECO:0000313" key="2">
    <source>
        <dbReference type="EMBL" id="SJL14464.1"/>
    </source>
</evidence>
<gene>
    <name evidence="2" type="ORF">ARMOST_17921</name>
</gene>
<proteinExistence type="predicted"/>
<dbReference type="AlphaFoldDB" id="A0A284S0C3"/>
<dbReference type="Gene3D" id="3.40.50.1460">
    <property type="match status" value="1"/>
</dbReference>
<name>A0A284S0C3_ARMOS</name>
<dbReference type="OrthoDB" id="3223806at2759"/>
<dbReference type="GO" id="GO:0004197">
    <property type="term" value="F:cysteine-type endopeptidase activity"/>
    <property type="evidence" value="ECO:0007669"/>
    <property type="project" value="InterPro"/>
</dbReference>
<dbReference type="InterPro" id="IPR011600">
    <property type="entry name" value="Pept_C14_caspase"/>
</dbReference>
<dbReference type="STRING" id="47428.A0A284S0C3"/>
<sequence>MNGVEEFSSLRPGNYRATSEEARLSQYSDTLVVSSFGAVVICIDAYPSYPLRGCVADALLMRDLVEDLEINHGDVIVIYFAGRSSSYSYSDWEDNSYDADSCGVPFSQGESIDALCLMDRDCPDDDGNPVPDISDREFNSILTQISRSKGHRITVILDCSHAGGATRYFPVEGVRSAHPLIYALMHILRSADESMKYSPAIASVLSKDWVPDMSSHVILAACKEYQFVKEARSGEGFHGLFTQPLARILRQEGLKQLAHIDLLFSIPLFHVQTPVVAGKHKTAKFWYQD</sequence>
<dbReference type="GO" id="GO:0006508">
    <property type="term" value="P:proteolysis"/>
    <property type="evidence" value="ECO:0007669"/>
    <property type="project" value="InterPro"/>
</dbReference>
<reference evidence="3" key="1">
    <citation type="journal article" date="2017" name="Nat. Ecol. Evol.">
        <title>Genome expansion and lineage-specific genetic innovations in the forest pathogenic fungi Armillaria.</title>
        <authorList>
            <person name="Sipos G."/>
            <person name="Prasanna A.N."/>
            <person name="Walter M.C."/>
            <person name="O'Connor E."/>
            <person name="Balint B."/>
            <person name="Krizsan K."/>
            <person name="Kiss B."/>
            <person name="Hess J."/>
            <person name="Varga T."/>
            <person name="Slot J."/>
            <person name="Riley R."/>
            <person name="Boka B."/>
            <person name="Rigling D."/>
            <person name="Barry K."/>
            <person name="Lee J."/>
            <person name="Mihaltcheva S."/>
            <person name="LaButti K."/>
            <person name="Lipzen A."/>
            <person name="Waldron R."/>
            <person name="Moloney N.M."/>
            <person name="Sperisen C."/>
            <person name="Kredics L."/>
            <person name="Vagvoelgyi C."/>
            <person name="Patrignani A."/>
            <person name="Fitzpatrick D."/>
            <person name="Nagy I."/>
            <person name="Doyle S."/>
            <person name="Anderson J.B."/>
            <person name="Grigoriev I.V."/>
            <person name="Gueldener U."/>
            <person name="Muensterkoetter M."/>
            <person name="Nagy L.G."/>
        </authorList>
    </citation>
    <scope>NUCLEOTIDE SEQUENCE [LARGE SCALE GENOMIC DNA]</scope>
    <source>
        <strain evidence="3">C18/9</strain>
    </source>
</reference>
<dbReference type="Pfam" id="PF00656">
    <property type="entry name" value="Peptidase_C14"/>
    <property type="match status" value="1"/>
</dbReference>
<evidence type="ECO:0000313" key="3">
    <source>
        <dbReference type="Proteomes" id="UP000219338"/>
    </source>
</evidence>
<evidence type="ECO:0000259" key="1">
    <source>
        <dbReference type="Pfam" id="PF00656"/>
    </source>
</evidence>
<dbReference type="Proteomes" id="UP000219338">
    <property type="component" value="Unassembled WGS sequence"/>
</dbReference>
<accession>A0A284S0C3</accession>
<keyword evidence="3" id="KW-1185">Reference proteome</keyword>
<protein>
    <recommendedName>
        <fullName evidence="1">Peptidase C14 caspase domain-containing protein</fullName>
    </recommendedName>
</protein>
<dbReference type="EMBL" id="FUEG01000024">
    <property type="protein sequence ID" value="SJL14464.1"/>
    <property type="molecule type" value="Genomic_DNA"/>
</dbReference>
<feature type="domain" description="Peptidase C14 caspase" evidence="1">
    <location>
        <begin position="38"/>
        <end position="256"/>
    </location>
</feature>